<organism evidence="1 2">
    <name type="scientific">Cajanus cajan</name>
    <name type="common">Pigeon pea</name>
    <name type="synonym">Cajanus indicus</name>
    <dbReference type="NCBI Taxonomy" id="3821"/>
    <lineage>
        <taxon>Eukaryota</taxon>
        <taxon>Viridiplantae</taxon>
        <taxon>Streptophyta</taxon>
        <taxon>Embryophyta</taxon>
        <taxon>Tracheophyta</taxon>
        <taxon>Spermatophyta</taxon>
        <taxon>Magnoliopsida</taxon>
        <taxon>eudicotyledons</taxon>
        <taxon>Gunneridae</taxon>
        <taxon>Pentapetalae</taxon>
        <taxon>rosids</taxon>
        <taxon>fabids</taxon>
        <taxon>Fabales</taxon>
        <taxon>Fabaceae</taxon>
        <taxon>Papilionoideae</taxon>
        <taxon>50 kb inversion clade</taxon>
        <taxon>NPAAA clade</taxon>
        <taxon>indigoferoid/millettioid clade</taxon>
        <taxon>Phaseoleae</taxon>
        <taxon>Cajanus</taxon>
    </lineage>
</organism>
<keyword evidence="2" id="KW-1185">Reference proteome</keyword>
<dbReference type="EMBL" id="CM003603">
    <property type="protein sequence ID" value="KYP76602.1"/>
    <property type="molecule type" value="Genomic_DNA"/>
</dbReference>
<evidence type="ECO:0000313" key="1">
    <source>
        <dbReference type="EMBL" id="KYP76602.1"/>
    </source>
</evidence>
<proteinExistence type="predicted"/>
<protein>
    <submittedName>
        <fullName evidence="1">Uncharacterized protein</fullName>
    </submittedName>
</protein>
<name>A0A151UBE7_CAJCA</name>
<accession>A0A151UBE7</accession>
<gene>
    <name evidence="1" type="ORF">KK1_020850</name>
</gene>
<sequence>MKKKRTVLACLHRVQLELERVGSESLVRLEKTLQVELNEVSLQEELLWFQNSREKWVKFGDRNSKFFHAQTLSRIRRNKIWGLFFLDGTWQTDPSLLQVKALCFFTQLFSSKMLPPIS</sequence>
<evidence type="ECO:0000313" key="2">
    <source>
        <dbReference type="Proteomes" id="UP000075243"/>
    </source>
</evidence>
<dbReference type="AlphaFoldDB" id="A0A151UBE7"/>
<dbReference type="Proteomes" id="UP000075243">
    <property type="component" value="Chromosome 1"/>
</dbReference>
<dbReference type="Gramene" id="C.cajan_20249.t">
    <property type="protein sequence ID" value="C.cajan_20249.t.cds1"/>
    <property type="gene ID" value="C.cajan_20249"/>
</dbReference>
<reference evidence="1 2" key="1">
    <citation type="journal article" date="2012" name="Nat. Biotechnol.">
        <title>Draft genome sequence of pigeonpea (Cajanus cajan), an orphan legume crop of resource-poor farmers.</title>
        <authorList>
            <person name="Varshney R.K."/>
            <person name="Chen W."/>
            <person name="Li Y."/>
            <person name="Bharti A.K."/>
            <person name="Saxena R.K."/>
            <person name="Schlueter J.A."/>
            <person name="Donoghue M.T."/>
            <person name="Azam S."/>
            <person name="Fan G."/>
            <person name="Whaley A.M."/>
            <person name="Farmer A.D."/>
            <person name="Sheridan J."/>
            <person name="Iwata A."/>
            <person name="Tuteja R."/>
            <person name="Penmetsa R.V."/>
            <person name="Wu W."/>
            <person name="Upadhyaya H.D."/>
            <person name="Yang S.P."/>
            <person name="Shah T."/>
            <person name="Saxena K.B."/>
            <person name="Michael T."/>
            <person name="McCombie W.R."/>
            <person name="Yang B."/>
            <person name="Zhang G."/>
            <person name="Yang H."/>
            <person name="Wang J."/>
            <person name="Spillane C."/>
            <person name="Cook D.R."/>
            <person name="May G.D."/>
            <person name="Xu X."/>
            <person name="Jackson S.A."/>
        </authorList>
    </citation>
    <scope>NUCLEOTIDE SEQUENCE [LARGE SCALE GENOMIC DNA]</scope>
    <source>
        <strain evidence="2">cv. Asha</strain>
    </source>
</reference>